<evidence type="ECO:0000256" key="1">
    <source>
        <dbReference type="ARBA" id="ARBA00023157"/>
    </source>
</evidence>
<reference evidence="4 5" key="1">
    <citation type="submission" date="2018-02" db="EMBL/GenBank/DDBJ databases">
        <title>Draft genome of wild Prunus yedoensis var. nudiflora.</title>
        <authorList>
            <person name="Baek S."/>
            <person name="Kim J.-H."/>
            <person name="Choi K."/>
            <person name="Kim G.-B."/>
            <person name="Cho A."/>
            <person name="Jang H."/>
            <person name="Shin C.-H."/>
            <person name="Yu H.-J."/>
            <person name="Mun J.-H."/>
        </authorList>
    </citation>
    <scope>NUCLEOTIDE SEQUENCE [LARGE SCALE GENOMIC DNA]</scope>
    <source>
        <strain evidence="5">cv. Jeju island</strain>
        <tissue evidence="4">Leaf</tissue>
    </source>
</reference>
<dbReference type="FunFam" id="2.60.40.420:FF:000034">
    <property type="entry name" value="Cupredoxin superfamily protein"/>
    <property type="match status" value="1"/>
</dbReference>
<evidence type="ECO:0000313" key="5">
    <source>
        <dbReference type="Proteomes" id="UP000250321"/>
    </source>
</evidence>
<dbReference type="GO" id="GO:0009055">
    <property type="term" value="F:electron transfer activity"/>
    <property type="evidence" value="ECO:0007669"/>
    <property type="project" value="InterPro"/>
</dbReference>
<dbReference type="Proteomes" id="UP000250321">
    <property type="component" value="Unassembled WGS sequence"/>
</dbReference>
<gene>
    <name evidence="4" type="ORF">Pyn_24280</name>
</gene>
<dbReference type="STRING" id="2094558.A0A314Z9U7"/>
<dbReference type="PANTHER" id="PTHR33021">
    <property type="entry name" value="BLUE COPPER PROTEIN"/>
    <property type="match status" value="1"/>
</dbReference>
<accession>A0A314Z9U7</accession>
<organism evidence="4 5">
    <name type="scientific">Prunus yedoensis var. nudiflora</name>
    <dbReference type="NCBI Taxonomy" id="2094558"/>
    <lineage>
        <taxon>Eukaryota</taxon>
        <taxon>Viridiplantae</taxon>
        <taxon>Streptophyta</taxon>
        <taxon>Embryophyta</taxon>
        <taxon>Tracheophyta</taxon>
        <taxon>Spermatophyta</taxon>
        <taxon>Magnoliopsida</taxon>
        <taxon>eudicotyledons</taxon>
        <taxon>Gunneridae</taxon>
        <taxon>Pentapetalae</taxon>
        <taxon>rosids</taxon>
        <taxon>fabids</taxon>
        <taxon>Rosales</taxon>
        <taxon>Rosaceae</taxon>
        <taxon>Amygdaloideae</taxon>
        <taxon>Amygdaleae</taxon>
        <taxon>Prunus</taxon>
    </lineage>
</organism>
<name>A0A314Z9U7_PRUYE</name>
<keyword evidence="5" id="KW-1185">Reference proteome</keyword>
<keyword evidence="1" id="KW-1015">Disulfide bond</keyword>
<dbReference type="SUPFAM" id="SSF49503">
    <property type="entry name" value="Cupredoxins"/>
    <property type="match status" value="1"/>
</dbReference>
<dbReference type="PANTHER" id="PTHR33021:SF522">
    <property type="entry name" value="PHYTOCYANIN DOMAIN-CONTAINING PROTEIN"/>
    <property type="match status" value="1"/>
</dbReference>
<dbReference type="InterPro" id="IPR039391">
    <property type="entry name" value="Phytocyanin-like"/>
</dbReference>
<dbReference type="PROSITE" id="PS51485">
    <property type="entry name" value="PHYTOCYANIN"/>
    <property type="match status" value="1"/>
</dbReference>
<dbReference type="InterPro" id="IPR003245">
    <property type="entry name" value="Phytocyanin_dom"/>
</dbReference>
<protein>
    <submittedName>
        <fullName evidence="4">Stellacyanin</fullName>
    </submittedName>
</protein>
<evidence type="ECO:0000256" key="2">
    <source>
        <dbReference type="ARBA" id="ARBA00023180"/>
    </source>
</evidence>
<dbReference type="OrthoDB" id="2015260at2759"/>
<dbReference type="GO" id="GO:0005886">
    <property type="term" value="C:plasma membrane"/>
    <property type="evidence" value="ECO:0007669"/>
    <property type="project" value="TreeGrafter"/>
</dbReference>
<feature type="domain" description="Phytocyanin" evidence="3">
    <location>
        <begin position="70"/>
        <end position="173"/>
    </location>
</feature>
<sequence>MAFCHHDLSQLHLIIDYNYTIPYVLRRKLESQGRPKAEHSSTEMANQMGLHVGCLLLVVAVTLLKGAAAENYTVGDDLGWNIPPLGSIAYKTWANKKSFQIGDTIVFNWTGSHTVAEVSEANYGNCTKSNPLALYDSSPVPITLMSNLTRYFICTVDDHCKGLGQKVTIKIGGDDDWGNSASSPTLNIAALLFCSAIAAFFLSF</sequence>
<dbReference type="EMBL" id="PJQY01001882">
    <property type="protein sequence ID" value="PQP98595.1"/>
    <property type="molecule type" value="Genomic_DNA"/>
</dbReference>
<dbReference type="Gene3D" id="2.60.40.420">
    <property type="entry name" value="Cupredoxins - blue copper proteins"/>
    <property type="match status" value="1"/>
</dbReference>
<keyword evidence="2" id="KW-0325">Glycoprotein</keyword>
<dbReference type="Pfam" id="PF02298">
    <property type="entry name" value="Cu_bind_like"/>
    <property type="match status" value="1"/>
</dbReference>
<evidence type="ECO:0000259" key="3">
    <source>
        <dbReference type="PROSITE" id="PS51485"/>
    </source>
</evidence>
<evidence type="ECO:0000313" key="4">
    <source>
        <dbReference type="EMBL" id="PQP98595.1"/>
    </source>
</evidence>
<dbReference type="AlphaFoldDB" id="A0A314Z9U7"/>
<dbReference type="InterPro" id="IPR008972">
    <property type="entry name" value="Cupredoxin"/>
</dbReference>
<comment type="caution">
    <text evidence="4">The sequence shown here is derived from an EMBL/GenBank/DDBJ whole genome shotgun (WGS) entry which is preliminary data.</text>
</comment>
<proteinExistence type="predicted"/>